<feature type="domain" description="SUI1" evidence="4">
    <location>
        <begin position="48"/>
        <end position="114"/>
    </location>
</feature>
<gene>
    <name evidence="5" type="ORF">FYJ29_03935</name>
</gene>
<dbReference type="GO" id="GO:0003729">
    <property type="term" value="F:mRNA binding"/>
    <property type="evidence" value="ECO:0007669"/>
    <property type="project" value="TreeGrafter"/>
</dbReference>
<dbReference type="PANTHER" id="PTHR12789">
    <property type="entry name" value="DENSITY-REGULATED PROTEIN HOMOLOG"/>
    <property type="match status" value="1"/>
</dbReference>
<keyword evidence="6" id="KW-1185">Reference proteome</keyword>
<keyword evidence="2" id="KW-0810">Translation regulation</keyword>
<evidence type="ECO:0000256" key="2">
    <source>
        <dbReference type="ARBA" id="ARBA00022845"/>
    </source>
</evidence>
<keyword evidence="3" id="KW-0648">Protein biosynthesis</keyword>
<dbReference type="SUPFAM" id="SSF55159">
    <property type="entry name" value="eIF1-like"/>
    <property type="match status" value="1"/>
</dbReference>
<dbReference type="Proteomes" id="UP000483362">
    <property type="component" value="Unassembled WGS sequence"/>
</dbReference>
<dbReference type="PANTHER" id="PTHR12789:SF0">
    <property type="entry name" value="DENSITY-REGULATED PROTEIN"/>
    <property type="match status" value="1"/>
</dbReference>
<comment type="similarity">
    <text evidence="1">Belongs to the SUI1 family.</text>
</comment>
<protein>
    <submittedName>
        <fullName evidence="5">Translation initiation factor</fullName>
    </submittedName>
</protein>
<dbReference type="InterPro" id="IPR050318">
    <property type="entry name" value="DENR/SUI1_TIF"/>
</dbReference>
<dbReference type="GO" id="GO:0006417">
    <property type="term" value="P:regulation of translation"/>
    <property type="evidence" value="ECO:0007669"/>
    <property type="project" value="UniProtKB-KW"/>
</dbReference>
<dbReference type="RefSeq" id="WP_154328377.1">
    <property type="nucleotide sequence ID" value="NZ_CP045696.1"/>
</dbReference>
<dbReference type="InterPro" id="IPR005872">
    <property type="entry name" value="SUI1_arc_bac"/>
</dbReference>
<dbReference type="GO" id="GO:0001731">
    <property type="term" value="P:formation of translation preinitiation complex"/>
    <property type="evidence" value="ECO:0007669"/>
    <property type="project" value="TreeGrafter"/>
</dbReference>
<dbReference type="AlphaFoldDB" id="A0A6L5X968"/>
<evidence type="ECO:0000259" key="4">
    <source>
        <dbReference type="PROSITE" id="PS50296"/>
    </source>
</evidence>
<dbReference type="GO" id="GO:0003743">
    <property type="term" value="F:translation initiation factor activity"/>
    <property type="evidence" value="ECO:0007669"/>
    <property type="project" value="UniProtKB-KW"/>
</dbReference>
<dbReference type="Gene3D" id="3.30.780.10">
    <property type="entry name" value="SUI1-like domain"/>
    <property type="match status" value="1"/>
</dbReference>
<dbReference type="GO" id="GO:0002188">
    <property type="term" value="P:translation reinitiation"/>
    <property type="evidence" value="ECO:0007669"/>
    <property type="project" value="TreeGrafter"/>
</dbReference>
<dbReference type="PIRSF" id="PIRSF037511">
    <property type="entry name" value="Transl_init_SUI1_pro"/>
    <property type="match status" value="1"/>
</dbReference>
<keyword evidence="5" id="KW-0396">Initiation factor</keyword>
<evidence type="ECO:0000313" key="6">
    <source>
        <dbReference type="Proteomes" id="UP000483362"/>
    </source>
</evidence>
<dbReference type="InterPro" id="IPR036877">
    <property type="entry name" value="SUI1_dom_sf"/>
</dbReference>
<dbReference type="InterPro" id="IPR001950">
    <property type="entry name" value="SUI1"/>
</dbReference>
<organism evidence="5 6">
    <name type="scientific">Sodaliphilus pleomorphus</name>
    <dbReference type="NCBI Taxonomy" id="2606626"/>
    <lineage>
        <taxon>Bacteria</taxon>
        <taxon>Pseudomonadati</taxon>
        <taxon>Bacteroidota</taxon>
        <taxon>Bacteroidia</taxon>
        <taxon>Bacteroidales</taxon>
        <taxon>Muribaculaceae</taxon>
        <taxon>Sodaliphilus</taxon>
    </lineage>
</organism>
<proteinExistence type="inferred from homology"/>
<reference evidence="5 6" key="1">
    <citation type="submission" date="2019-08" db="EMBL/GenBank/DDBJ databases">
        <title>In-depth cultivation of the pig gut microbiome towards novel bacterial diversity and tailored functional studies.</title>
        <authorList>
            <person name="Wylensek D."/>
            <person name="Hitch T.C.A."/>
            <person name="Clavel T."/>
        </authorList>
    </citation>
    <scope>NUCLEOTIDE SEQUENCE [LARGE SCALE GENOMIC DNA]</scope>
    <source>
        <strain evidence="5 6">Oil-RF-744-WCA-WT-10</strain>
    </source>
</reference>
<evidence type="ECO:0000256" key="1">
    <source>
        <dbReference type="ARBA" id="ARBA00005422"/>
    </source>
</evidence>
<name>A0A6L5X968_9BACT</name>
<dbReference type="Pfam" id="PF01253">
    <property type="entry name" value="SUI1"/>
    <property type="match status" value="1"/>
</dbReference>
<dbReference type="EMBL" id="VULT01000004">
    <property type="protein sequence ID" value="MSS16919.1"/>
    <property type="molecule type" value="Genomic_DNA"/>
</dbReference>
<sequence length="120" mass="12809">MEDWKAKLGAAFQVAVPSDEEIKQAQEQATAGVPKGDALAQQGKHMVNVLLDKKGRKGKQATLVTDLLCNDAALKALAATLKKHCGVGGSARDGEILIQGDRRQQVLDFLTGQGFKARII</sequence>
<evidence type="ECO:0000313" key="5">
    <source>
        <dbReference type="EMBL" id="MSS16919.1"/>
    </source>
</evidence>
<comment type="caution">
    <text evidence="5">The sequence shown here is derived from an EMBL/GenBank/DDBJ whole genome shotgun (WGS) entry which is preliminary data.</text>
</comment>
<accession>A0A6L5X968</accession>
<dbReference type="PROSITE" id="PS50296">
    <property type="entry name" value="SUI1"/>
    <property type="match status" value="1"/>
</dbReference>
<evidence type="ECO:0000256" key="3">
    <source>
        <dbReference type="ARBA" id="ARBA00022917"/>
    </source>
</evidence>